<reference evidence="9 10" key="1">
    <citation type="submission" date="2013-05" db="EMBL/GenBank/DDBJ databases">
        <title>Genome assembly of Chondromyces apiculatus DSM 436.</title>
        <authorList>
            <person name="Sharma G."/>
            <person name="Khatri I."/>
            <person name="Kaur C."/>
            <person name="Mayilraj S."/>
            <person name="Subramanian S."/>
        </authorList>
    </citation>
    <scope>NUCLEOTIDE SEQUENCE [LARGE SCALE GENOMIC DNA]</scope>
    <source>
        <strain evidence="9 10">DSM 436</strain>
    </source>
</reference>
<keyword evidence="10" id="KW-1185">Reference proteome</keyword>
<comment type="caution">
    <text evidence="9">The sequence shown here is derived from an EMBL/GenBank/DDBJ whole genome shotgun (WGS) entry which is preliminary data.</text>
</comment>
<keyword evidence="7" id="KW-1133">Transmembrane helix</keyword>
<dbReference type="EMBL" id="ASRX01000038">
    <property type="protein sequence ID" value="EYF04152.1"/>
    <property type="molecule type" value="Genomic_DNA"/>
</dbReference>
<dbReference type="STRING" id="1192034.CAP_4835"/>
<organism evidence="9 10">
    <name type="scientific">Chondromyces apiculatus DSM 436</name>
    <dbReference type="NCBI Taxonomy" id="1192034"/>
    <lineage>
        <taxon>Bacteria</taxon>
        <taxon>Pseudomonadati</taxon>
        <taxon>Myxococcota</taxon>
        <taxon>Polyangia</taxon>
        <taxon>Polyangiales</taxon>
        <taxon>Polyangiaceae</taxon>
        <taxon>Chondromyces</taxon>
    </lineage>
</organism>
<protein>
    <recommendedName>
        <fullName evidence="8">Protein kinase domain-containing protein</fullName>
    </recommendedName>
</protein>
<dbReference type="RefSeq" id="WP_052375706.1">
    <property type="nucleotide sequence ID" value="NZ_ASRX01000038.1"/>
</dbReference>
<sequence length="568" mass="61334">MDSGGRTPATLPASIPLSGSLPSLSIGDVLHREEVARARVFFPTILVLAALNLACVPLLPFTGDVRLVAAIVLVSGGILMAVGRYLAGDPDRYTGRRLAMLAAGCGIVATAVLYLIGIFCAGTMVLILGIHFFASSSDRRTAIASYASIALLYFVFSAGLAAGLLPDIALFSVASVPPAVQWFQVGMSQFFFAITLHMALRNRSTLELAIHQAQRAAMQIRQRDAQLAEARRELDRALRAGEGRRTGDVLGGYRLGELLGRGGMGEVYRAEDVQTGRRAAIKIMHLGLLDDDEQVRRFLREAEIAAAVRSPHIVEILDLGRAPDGAPYLIMELLDGHDLGWHLRRRGPLPLDEIVDLLDQLARALIVMREAGIVHRDLKPGNIVLARQPSPHPERSPAAGPLLWKVLDFGVAKALGTSSTLTQGQILGTPSYMAAEQLAGDVDHRTDLYAAAAIAYRALTGSAPFDGDDAAQIAYKVMFSQPQAPSHFVQLPTDAELVLAVGLAKKPADRFDRIEDLARAMRLAARSELDEVTRARGWRYLKTAPWEGLRGAPWEGMRHAPSDPAQVA</sequence>
<feature type="binding site" evidence="5">
    <location>
        <position position="282"/>
    </location>
    <ligand>
        <name>ATP</name>
        <dbReference type="ChEBI" id="CHEBI:30616"/>
    </ligand>
</feature>
<dbReference type="GO" id="GO:0004674">
    <property type="term" value="F:protein serine/threonine kinase activity"/>
    <property type="evidence" value="ECO:0007669"/>
    <property type="project" value="TreeGrafter"/>
</dbReference>
<evidence type="ECO:0000256" key="4">
    <source>
        <dbReference type="ARBA" id="ARBA00022840"/>
    </source>
</evidence>
<feature type="transmembrane region" description="Helical" evidence="7">
    <location>
        <begin position="40"/>
        <end position="61"/>
    </location>
</feature>
<dbReference type="AlphaFoldDB" id="A0A017T589"/>
<evidence type="ECO:0000256" key="6">
    <source>
        <dbReference type="SAM" id="Coils"/>
    </source>
</evidence>
<evidence type="ECO:0000259" key="8">
    <source>
        <dbReference type="PROSITE" id="PS50011"/>
    </source>
</evidence>
<feature type="transmembrane region" description="Helical" evidence="7">
    <location>
        <begin position="67"/>
        <end position="86"/>
    </location>
</feature>
<gene>
    <name evidence="9" type="ORF">CAP_4835</name>
</gene>
<keyword evidence="1" id="KW-0808">Transferase</keyword>
<keyword evidence="7" id="KW-0472">Membrane</keyword>
<dbReference type="GO" id="GO:0005524">
    <property type="term" value="F:ATP binding"/>
    <property type="evidence" value="ECO:0007669"/>
    <property type="project" value="UniProtKB-UniRule"/>
</dbReference>
<dbReference type="eggNOG" id="COG0515">
    <property type="taxonomic scope" value="Bacteria"/>
</dbReference>
<dbReference type="Gene3D" id="1.10.510.10">
    <property type="entry name" value="Transferase(Phosphotransferase) domain 1"/>
    <property type="match status" value="1"/>
</dbReference>
<dbReference type="InterPro" id="IPR000719">
    <property type="entry name" value="Prot_kinase_dom"/>
</dbReference>
<dbReference type="Gene3D" id="3.30.200.20">
    <property type="entry name" value="Phosphorylase Kinase, domain 1"/>
    <property type="match status" value="1"/>
</dbReference>
<dbReference type="PROSITE" id="PS00108">
    <property type="entry name" value="PROTEIN_KINASE_ST"/>
    <property type="match status" value="1"/>
</dbReference>
<accession>A0A017T589</accession>
<dbReference type="SUPFAM" id="SSF56112">
    <property type="entry name" value="Protein kinase-like (PK-like)"/>
    <property type="match status" value="1"/>
</dbReference>
<keyword evidence="2 5" id="KW-0547">Nucleotide-binding</keyword>
<keyword evidence="7" id="KW-0812">Transmembrane</keyword>
<dbReference type="PROSITE" id="PS00107">
    <property type="entry name" value="PROTEIN_KINASE_ATP"/>
    <property type="match status" value="1"/>
</dbReference>
<evidence type="ECO:0000256" key="2">
    <source>
        <dbReference type="ARBA" id="ARBA00022741"/>
    </source>
</evidence>
<feature type="transmembrane region" description="Helical" evidence="7">
    <location>
        <begin position="143"/>
        <end position="170"/>
    </location>
</feature>
<evidence type="ECO:0000313" key="10">
    <source>
        <dbReference type="Proteomes" id="UP000019678"/>
    </source>
</evidence>
<name>A0A017T589_9BACT</name>
<evidence type="ECO:0000256" key="7">
    <source>
        <dbReference type="SAM" id="Phobius"/>
    </source>
</evidence>
<dbReference type="OrthoDB" id="5486439at2"/>
<dbReference type="SMART" id="SM00220">
    <property type="entry name" value="S_TKc"/>
    <property type="match status" value="1"/>
</dbReference>
<keyword evidence="6" id="KW-0175">Coiled coil</keyword>
<feature type="coiled-coil region" evidence="6">
    <location>
        <begin position="213"/>
        <end position="240"/>
    </location>
</feature>
<keyword evidence="3" id="KW-0418">Kinase</keyword>
<evidence type="ECO:0000256" key="5">
    <source>
        <dbReference type="PROSITE-ProRule" id="PRU10141"/>
    </source>
</evidence>
<feature type="domain" description="Protein kinase" evidence="8">
    <location>
        <begin position="253"/>
        <end position="523"/>
    </location>
</feature>
<dbReference type="Proteomes" id="UP000019678">
    <property type="component" value="Unassembled WGS sequence"/>
</dbReference>
<feature type="transmembrane region" description="Helical" evidence="7">
    <location>
        <begin position="182"/>
        <end position="200"/>
    </location>
</feature>
<dbReference type="PANTHER" id="PTHR43289">
    <property type="entry name" value="MITOGEN-ACTIVATED PROTEIN KINASE KINASE KINASE 20-RELATED"/>
    <property type="match status" value="1"/>
</dbReference>
<feature type="transmembrane region" description="Helical" evidence="7">
    <location>
        <begin position="98"/>
        <end position="131"/>
    </location>
</feature>
<dbReference type="PANTHER" id="PTHR43289:SF34">
    <property type="entry name" value="SERINE_THREONINE-PROTEIN KINASE YBDM-RELATED"/>
    <property type="match status" value="1"/>
</dbReference>
<proteinExistence type="predicted"/>
<evidence type="ECO:0000256" key="1">
    <source>
        <dbReference type="ARBA" id="ARBA00022679"/>
    </source>
</evidence>
<dbReference type="Pfam" id="PF00069">
    <property type="entry name" value="Pkinase"/>
    <property type="match status" value="1"/>
</dbReference>
<dbReference type="InterPro" id="IPR011009">
    <property type="entry name" value="Kinase-like_dom_sf"/>
</dbReference>
<dbReference type="InterPro" id="IPR008271">
    <property type="entry name" value="Ser/Thr_kinase_AS"/>
</dbReference>
<evidence type="ECO:0000256" key="3">
    <source>
        <dbReference type="ARBA" id="ARBA00022777"/>
    </source>
</evidence>
<dbReference type="CDD" id="cd14014">
    <property type="entry name" value="STKc_PknB_like"/>
    <property type="match status" value="1"/>
</dbReference>
<keyword evidence="4 5" id="KW-0067">ATP-binding</keyword>
<dbReference type="PROSITE" id="PS50011">
    <property type="entry name" value="PROTEIN_KINASE_DOM"/>
    <property type="match status" value="1"/>
</dbReference>
<dbReference type="InterPro" id="IPR017441">
    <property type="entry name" value="Protein_kinase_ATP_BS"/>
</dbReference>
<evidence type="ECO:0000313" key="9">
    <source>
        <dbReference type="EMBL" id="EYF04152.1"/>
    </source>
</evidence>